<dbReference type="RefSeq" id="WP_146398808.1">
    <property type="nucleotide sequence ID" value="NZ_SJPJ01000001.1"/>
</dbReference>
<accession>A0A5C5Z6A2</accession>
<keyword evidence="2" id="KW-1185">Reference proteome</keyword>
<dbReference type="EMBL" id="SJPJ01000001">
    <property type="protein sequence ID" value="TWT82351.1"/>
    <property type="molecule type" value="Genomic_DNA"/>
</dbReference>
<organism evidence="1 2">
    <name type="scientific">Novipirellula herctigrandis</name>
    <dbReference type="NCBI Taxonomy" id="2527986"/>
    <lineage>
        <taxon>Bacteria</taxon>
        <taxon>Pseudomonadati</taxon>
        <taxon>Planctomycetota</taxon>
        <taxon>Planctomycetia</taxon>
        <taxon>Pirellulales</taxon>
        <taxon>Pirellulaceae</taxon>
        <taxon>Novipirellula</taxon>
    </lineage>
</organism>
<comment type="caution">
    <text evidence="1">The sequence shown here is derived from an EMBL/GenBank/DDBJ whole genome shotgun (WGS) entry which is preliminary data.</text>
</comment>
<proteinExistence type="predicted"/>
<protein>
    <submittedName>
        <fullName evidence="1">Uncharacterized protein</fullName>
    </submittedName>
</protein>
<gene>
    <name evidence="1" type="ORF">CA13_38130</name>
</gene>
<sequence length="149" mass="16555">MGFPDTFTNGGSRFIPVFVAYPSIRVVVADDAAKMQLKAANTSSAAPLSTEHVERSLAELEQSSEITVDVKLQATDNYKAAIKNLQSAEASDARLNRLRTETESIAQRTEQFRKQRSELKDQKPTVDAKLSLQELEQLLTQVELQLSPF</sequence>
<evidence type="ECO:0000313" key="2">
    <source>
        <dbReference type="Proteomes" id="UP000315010"/>
    </source>
</evidence>
<evidence type="ECO:0000313" key="1">
    <source>
        <dbReference type="EMBL" id="TWT82351.1"/>
    </source>
</evidence>
<dbReference type="AlphaFoldDB" id="A0A5C5Z6A2"/>
<dbReference type="Proteomes" id="UP000315010">
    <property type="component" value="Unassembled WGS sequence"/>
</dbReference>
<name>A0A5C5Z6A2_9BACT</name>
<reference evidence="1 2" key="1">
    <citation type="submission" date="2019-02" db="EMBL/GenBank/DDBJ databases">
        <title>Deep-cultivation of Planctomycetes and their phenomic and genomic characterization uncovers novel biology.</title>
        <authorList>
            <person name="Wiegand S."/>
            <person name="Jogler M."/>
            <person name="Boedeker C."/>
            <person name="Pinto D."/>
            <person name="Vollmers J."/>
            <person name="Rivas-Marin E."/>
            <person name="Kohn T."/>
            <person name="Peeters S.H."/>
            <person name="Heuer A."/>
            <person name="Rast P."/>
            <person name="Oberbeckmann S."/>
            <person name="Bunk B."/>
            <person name="Jeske O."/>
            <person name="Meyerdierks A."/>
            <person name="Storesund J.E."/>
            <person name="Kallscheuer N."/>
            <person name="Luecker S."/>
            <person name="Lage O.M."/>
            <person name="Pohl T."/>
            <person name="Merkel B.J."/>
            <person name="Hornburger P."/>
            <person name="Mueller R.-W."/>
            <person name="Bruemmer F."/>
            <person name="Labrenz M."/>
            <person name="Spormann A.M."/>
            <person name="Op Den Camp H."/>
            <person name="Overmann J."/>
            <person name="Amann R."/>
            <person name="Jetten M.S.M."/>
            <person name="Mascher T."/>
            <person name="Medema M.H."/>
            <person name="Devos D.P."/>
            <person name="Kaster A.-K."/>
            <person name="Ovreas L."/>
            <person name="Rohde M."/>
            <person name="Galperin M.Y."/>
            <person name="Jogler C."/>
        </authorList>
    </citation>
    <scope>NUCLEOTIDE SEQUENCE [LARGE SCALE GENOMIC DNA]</scope>
    <source>
        <strain evidence="1 2">CA13</strain>
    </source>
</reference>